<feature type="signal peptide" evidence="1">
    <location>
        <begin position="1"/>
        <end position="23"/>
    </location>
</feature>
<dbReference type="InParanoid" id="A0A165DYI6"/>
<keyword evidence="1" id="KW-0732">Signal</keyword>
<evidence type="ECO:0000256" key="1">
    <source>
        <dbReference type="SAM" id="SignalP"/>
    </source>
</evidence>
<proteinExistence type="predicted"/>
<feature type="chain" id="PRO_5007856884" evidence="1">
    <location>
        <begin position="24"/>
        <end position="206"/>
    </location>
</feature>
<keyword evidence="3" id="KW-1185">Reference proteome</keyword>
<dbReference type="AlphaFoldDB" id="A0A165DYI6"/>
<dbReference type="EMBL" id="KV426180">
    <property type="protein sequence ID" value="KZV85666.1"/>
    <property type="molecule type" value="Genomic_DNA"/>
</dbReference>
<sequence>MQFRRFLGLTAVAVLSHPLLSLAQFFPVDSVNISTTGTPSLTSLTSPLPCAFPEHEGAKLVQDVTQVFKLDGTSTATLKGFKGTDVWLIVVNVPEDQTTCDDDGSWVRLEVDGGGFLQYGRGIVTPPSVIKAQCTVPVSPGDLDPDEEHTIKVSTNCDLLFAGFLVLDKTVGNDSSRTGAAQAGSARMSLLAALSPVLFVPFALGL</sequence>
<protein>
    <submittedName>
        <fullName evidence="2">Uncharacterized protein</fullName>
    </submittedName>
</protein>
<gene>
    <name evidence="2" type="ORF">EXIGLDRAFT_725593</name>
</gene>
<organism evidence="2 3">
    <name type="scientific">Exidia glandulosa HHB12029</name>
    <dbReference type="NCBI Taxonomy" id="1314781"/>
    <lineage>
        <taxon>Eukaryota</taxon>
        <taxon>Fungi</taxon>
        <taxon>Dikarya</taxon>
        <taxon>Basidiomycota</taxon>
        <taxon>Agaricomycotina</taxon>
        <taxon>Agaricomycetes</taxon>
        <taxon>Auriculariales</taxon>
        <taxon>Exidiaceae</taxon>
        <taxon>Exidia</taxon>
    </lineage>
</organism>
<dbReference type="Proteomes" id="UP000077266">
    <property type="component" value="Unassembled WGS sequence"/>
</dbReference>
<evidence type="ECO:0000313" key="3">
    <source>
        <dbReference type="Proteomes" id="UP000077266"/>
    </source>
</evidence>
<name>A0A165DYI6_EXIGL</name>
<evidence type="ECO:0000313" key="2">
    <source>
        <dbReference type="EMBL" id="KZV85666.1"/>
    </source>
</evidence>
<accession>A0A165DYI6</accession>
<reference evidence="2 3" key="1">
    <citation type="journal article" date="2016" name="Mol. Biol. Evol.">
        <title>Comparative Genomics of Early-Diverging Mushroom-Forming Fungi Provides Insights into the Origins of Lignocellulose Decay Capabilities.</title>
        <authorList>
            <person name="Nagy L.G."/>
            <person name="Riley R."/>
            <person name="Tritt A."/>
            <person name="Adam C."/>
            <person name="Daum C."/>
            <person name="Floudas D."/>
            <person name="Sun H."/>
            <person name="Yadav J.S."/>
            <person name="Pangilinan J."/>
            <person name="Larsson K.H."/>
            <person name="Matsuura K."/>
            <person name="Barry K."/>
            <person name="Labutti K."/>
            <person name="Kuo R."/>
            <person name="Ohm R.A."/>
            <person name="Bhattacharya S.S."/>
            <person name="Shirouzu T."/>
            <person name="Yoshinaga Y."/>
            <person name="Martin F.M."/>
            <person name="Grigoriev I.V."/>
            <person name="Hibbett D.S."/>
        </authorList>
    </citation>
    <scope>NUCLEOTIDE SEQUENCE [LARGE SCALE GENOMIC DNA]</scope>
    <source>
        <strain evidence="2 3">HHB12029</strain>
    </source>
</reference>